<dbReference type="InterPro" id="IPR036390">
    <property type="entry name" value="WH_DNA-bd_sf"/>
</dbReference>
<reference evidence="2 3" key="1">
    <citation type="submission" date="2019-01" db="EMBL/GenBank/DDBJ databases">
        <title>Draft genome sequence of Cellulomonas takizawaensis strain TKZ-21.</title>
        <authorList>
            <person name="Yamamura H."/>
            <person name="Hayashi T."/>
            <person name="Hamada M."/>
            <person name="Serisawa Y."/>
            <person name="Matsuyama K."/>
            <person name="Nakagawa Y."/>
            <person name="Otoguro M."/>
            <person name="Yanagida F."/>
            <person name="Hayakawa M."/>
        </authorList>
    </citation>
    <scope>NUCLEOTIDE SEQUENCE [LARGE SCALE GENOMIC DNA]</scope>
    <source>
        <strain evidence="2 3">NBRC12680</strain>
    </source>
</reference>
<proteinExistence type="predicted"/>
<dbReference type="GO" id="GO:0003700">
    <property type="term" value="F:DNA-binding transcription factor activity"/>
    <property type="evidence" value="ECO:0007669"/>
    <property type="project" value="InterPro"/>
</dbReference>
<evidence type="ECO:0000313" key="2">
    <source>
        <dbReference type="EMBL" id="GCE76494.1"/>
    </source>
</evidence>
<dbReference type="Proteomes" id="UP000289954">
    <property type="component" value="Unassembled WGS sequence"/>
</dbReference>
<dbReference type="SMART" id="SM00418">
    <property type="entry name" value="HTH_ARSR"/>
    <property type="match status" value="1"/>
</dbReference>
<dbReference type="InterPro" id="IPR036388">
    <property type="entry name" value="WH-like_DNA-bd_sf"/>
</dbReference>
<dbReference type="InterPro" id="IPR011991">
    <property type="entry name" value="ArsR-like_HTH"/>
</dbReference>
<accession>A0A402DQU8</accession>
<dbReference type="RefSeq" id="WP_130781089.1">
    <property type="nucleotide sequence ID" value="NZ_BIMR01000102.1"/>
</dbReference>
<gene>
    <name evidence="2" type="ORF">CBZ_15500</name>
</gene>
<protein>
    <submittedName>
        <fullName evidence="2">Transcriptional regulator</fullName>
    </submittedName>
</protein>
<comment type="caution">
    <text evidence="2">The sequence shown here is derived from an EMBL/GenBank/DDBJ whole genome shotgun (WGS) entry which is preliminary data.</text>
</comment>
<dbReference type="Pfam" id="PF12840">
    <property type="entry name" value="HTH_20"/>
    <property type="match status" value="1"/>
</dbReference>
<evidence type="ECO:0000313" key="3">
    <source>
        <dbReference type="Proteomes" id="UP000289954"/>
    </source>
</evidence>
<dbReference type="Gene3D" id="1.10.10.10">
    <property type="entry name" value="Winged helix-like DNA-binding domain superfamily/Winged helix DNA-binding domain"/>
    <property type="match status" value="1"/>
</dbReference>
<organism evidence="2 3">
    <name type="scientific">Cellulomonas biazotea</name>
    <dbReference type="NCBI Taxonomy" id="1709"/>
    <lineage>
        <taxon>Bacteria</taxon>
        <taxon>Bacillati</taxon>
        <taxon>Actinomycetota</taxon>
        <taxon>Actinomycetes</taxon>
        <taxon>Micrococcales</taxon>
        <taxon>Cellulomonadaceae</taxon>
        <taxon>Cellulomonas</taxon>
    </lineage>
</organism>
<dbReference type="EMBL" id="BIMR01000102">
    <property type="protein sequence ID" value="GCE76494.1"/>
    <property type="molecule type" value="Genomic_DNA"/>
</dbReference>
<evidence type="ECO:0000259" key="1">
    <source>
        <dbReference type="SMART" id="SM00418"/>
    </source>
</evidence>
<feature type="domain" description="HTH arsR-type" evidence="1">
    <location>
        <begin position="25"/>
        <end position="107"/>
    </location>
</feature>
<sequence>MAERKTPADDAATPALFAERPITPEALKALAHPLRIAMYNLLGERGPATASQLGRALGESSGQTSYHLRQLERFGFVEDDPEHTGGRERWWKPIGFSIDGRAMLADPATAPAARIMLQSVVADRADVLTRWMTSERDPAWDDAQINDRITTELTPTEAHDLIAEVQQVLDRHVDAAKKRRDAGETDGRRRYRIYLDALPLPLSDEEGSATPQAEG</sequence>
<dbReference type="AlphaFoldDB" id="A0A402DQU8"/>
<dbReference type="InterPro" id="IPR001845">
    <property type="entry name" value="HTH_ArsR_DNA-bd_dom"/>
</dbReference>
<dbReference type="CDD" id="cd00090">
    <property type="entry name" value="HTH_ARSR"/>
    <property type="match status" value="1"/>
</dbReference>
<dbReference type="OrthoDB" id="7945987at2"/>
<name>A0A402DQU8_9CELL</name>
<keyword evidence="3" id="KW-1185">Reference proteome</keyword>
<dbReference type="SUPFAM" id="SSF46785">
    <property type="entry name" value="Winged helix' DNA-binding domain"/>
    <property type="match status" value="1"/>
</dbReference>